<feature type="domain" description="Extradiol ring-cleavage dioxygenase class III enzyme subunit B" evidence="1">
    <location>
        <begin position="7"/>
        <end position="262"/>
    </location>
</feature>
<dbReference type="InterPro" id="IPR004183">
    <property type="entry name" value="Xdiol_dOase_suB"/>
</dbReference>
<accession>A0A833ECM9</accession>
<name>A0A833ECM9_CALS0</name>
<gene>
    <name evidence="2" type="ORF">EYH45_05285</name>
</gene>
<organism evidence="2 3">
    <name type="scientific">Caldiarchaeum subterraneum</name>
    <dbReference type="NCBI Taxonomy" id="311458"/>
    <lineage>
        <taxon>Archaea</taxon>
        <taxon>Nitrososphaerota</taxon>
        <taxon>Candidatus Caldarchaeales</taxon>
        <taxon>Candidatus Caldarchaeaceae</taxon>
        <taxon>Candidatus Caldarchaeum</taxon>
    </lineage>
</organism>
<protein>
    <recommendedName>
        <fullName evidence="1">Extradiol ring-cleavage dioxygenase class III enzyme subunit B domain-containing protein</fullName>
    </recommendedName>
</protein>
<evidence type="ECO:0000313" key="2">
    <source>
        <dbReference type="EMBL" id="HIQ29960.1"/>
    </source>
</evidence>
<dbReference type="AlphaFoldDB" id="A0A833ECM9"/>
<dbReference type="Proteomes" id="UP000608579">
    <property type="component" value="Unassembled WGS sequence"/>
</dbReference>
<dbReference type="Pfam" id="PF02900">
    <property type="entry name" value="LigB"/>
    <property type="match status" value="1"/>
</dbReference>
<proteinExistence type="predicted"/>
<dbReference type="SUPFAM" id="SSF53213">
    <property type="entry name" value="LigB-like"/>
    <property type="match status" value="1"/>
</dbReference>
<reference evidence="2" key="1">
    <citation type="journal article" date="2020" name="ISME J.">
        <title>Gammaproteobacteria mediating utilization of methyl-, sulfur- and petroleum organic compounds in deep ocean hydrothermal plumes.</title>
        <authorList>
            <person name="Zhou Z."/>
            <person name="Liu Y."/>
            <person name="Pan J."/>
            <person name="Cron B.R."/>
            <person name="Toner B.M."/>
            <person name="Anantharaman K."/>
            <person name="Breier J.A."/>
            <person name="Dick G.J."/>
            <person name="Li M."/>
        </authorList>
    </citation>
    <scope>NUCLEOTIDE SEQUENCE</scope>
    <source>
        <strain evidence="2">SZUA-1515</strain>
    </source>
</reference>
<evidence type="ECO:0000313" key="3">
    <source>
        <dbReference type="Proteomes" id="UP000608579"/>
    </source>
</evidence>
<comment type="caution">
    <text evidence="2">The sequence shown here is derived from an EMBL/GenBank/DDBJ whole genome shotgun (WGS) entry which is preliminary data.</text>
</comment>
<evidence type="ECO:0000259" key="1">
    <source>
        <dbReference type="Pfam" id="PF02900"/>
    </source>
</evidence>
<dbReference type="GO" id="GO:0016702">
    <property type="term" value="F:oxidoreductase activity, acting on single donors with incorporation of molecular oxygen, incorporation of two atoms of oxygen"/>
    <property type="evidence" value="ECO:0007669"/>
    <property type="project" value="UniProtKB-ARBA"/>
</dbReference>
<sequence>MVRIVGAFACSHAPQILVQPKVSEEYTAQLAKVHEALMEVGRRISKLNPDALIVFGSDHIESFFLDNYPQILIFTGEEVHGEMAGHKLVAKGHPELAKKLLFSLVEEGFDICFSQELELDHPYLAPLTWITKTTDEVKLVPFHINSNVHPRPTARRCYELGKAIRRVLDRDDSNERVVLIATGGLSHYPGTPYYGKVDEEADRYVIDKLVSGRGSELANLDAEWLDEHGEFELRTWITLLGAIGDKPAEIITYQKTYHIGYCVADFNLT</sequence>
<dbReference type="GO" id="GO:0008198">
    <property type="term" value="F:ferrous iron binding"/>
    <property type="evidence" value="ECO:0007669"/>
    <property type="project" value="InterPro"/>
</dbReference>
<dbReference type="EMBL" id="DQVM01000103">
    <property type="protein sequence ID" value="HIQ29960.1"/>
    <property type="molecule type" value="Genomic_DNA"/>
</dbReference>
<dbReference type="Gene3D" id="3.40.830.10">
    <property type="entry name" value="LigB-like"/>
    <property type="match status" value="1"/>
</dbReference>
<dbReference type="CDD" id="cd07359">
    <property type="entry name" value="PCA_45_Doxase_B_like"/>
    <property type="match status" value="1"/>
</dbReference>